<gene>
    <name evidence="3" type="ORF">ACFQ4A_05420</name>
</gene>
<accession>A0ABW3ZRY2</accession>
<name>A0ABW3ZRY2_9BACI</name>
<feature type="signal peptide" evidence="2">
    <location>
        <begin position="1"/>
        <end position="21"/>
    </location>
</feature>
<protein>
    <recommendedName>
        <fullName evidence="5">Lipoprotein</fullName>
    </recommendedName>
</protein>
<keyword evidence="2" id="KW-0732">Signal</keyword>
<dbReference type="EMBL" id="JBHTNH010000006">
    <property type="protein sequence ID" value="MFD1361110.1"/>
    <property type="molecule type" value="Genomic_DNA"/>
</dbReference>
<dbReference type="Proteomes" id="UP001597178">
    <property type="component" value="Unassembled WGS sequence"/>
</dbReference>
<feature type="compositionally biased region" description="Basic and acidic residues" evidence="1">
    <location>
        <begin position="38"/>
        <end position="49"/>
    </location>
</feature>
<evidence type="ECO:0000313" key="3">
    <source>
        <dbReference type="EMBL" id="MFD1361110.1"/>
    </source>
</evidence>
<evidence type="ECO:0000256" key="2">
    <source>
        <dbReference type="SAM" id="SignalP"/>
    </source>
</evidence>
<keyword evidence="4" id="KW-1185">Reference proteome</keyword>
<dbReference type="PROSITE" id="PS51257">
    <property type="entry name" value="PROKAR_LIPOPROTEIN"/>
    <property type="match status" value="1"/>
</dbReference>
<organism evidence="3 4">
    <name type="scientific">Lentibacillus salinarum</name>
    <dbReference type="NCBI Taxonomy" id="446820"/>
    <lineage>
        <taxon>Bacteria</taxon>
        <taxon>Bacillati</taxon>
        <taxon>Bacillota</taxon>
        <taxon>Bacilli</taxon>
        <taxon>Bacillales</taxon>
        <taxon>Bacillaceae</taxon>
        <taxon>Lentibacillus</taxon>
    </lineage>
</organism>
<reference evidence="4" key="1">
    <citation type="journal article" date="2019" name="Int. J. Syst. Evol. Microbiol.">
        <title>The Global Catalogue of Microorganisms (GCM) 10K type strain sequencing project: providing services to taxonomists for standard genome sequencing and annotation.</title>
        <authorList>
            <consortium name="The Broad Institute Genomics Platform"/>
            <consortium name="The Broad Institute Genome Sequencing Center for Infectious Disease"/>
            <person name="Wu L."/>
            <person name="Ma J."/>
        </authorList>
    </citation>
    <scope>NUCLEOTIDE SEQUENCE [LARGE SCALE GENOMIC DNA]</scope>
    <source>
        <strain evidence="4">CCUG 54822</strain>
    </source>
</reference>
<feature type="chain" id="PRO_5045930007" description="Lipoprotein" evidence="2">
    <location>
        <begin position="22"/>
        <end position="183"/>
    </location>
</feature>
<proteinExistence type="predicted"/>
<evidence type="ECO:0000256" key="1">
    <source>
        <dbReference type="SAM" id="MobiDB-lite"/>
    </source>
</evidence>
<feature type="region of interest" description="Disordered" evidence="1">
    <location>
        <begin position="25"/>
        <end position="49"/>
    </location>
</feature>
<sequence>MINNMMKLFSISLLSIGMLTACGDSGSSNGSNGSETQEPEHPVDESKVETSETLVDYTYNLEESQHEDAKTFIKDNVEEDLQQFMQMILLSDGSDKTVTDIKAVGQVEISNHGQTGDIVKVQAEDSNDETVNIYVMYGQEKGKIVYLPMNASEIKNMEPNDMMDQETIDAMQSMVDEVEGKLE</sequence>
<comment type="caution">
    <text evidence="3">The sequence shown here is derived from an EMBL/GenBank/DDBJ whole genome shotgun (WGS) entry which is preliminary data.</text>
</comment>
<feature type="compositionally biased region" description="Low complexity" evidence="1">
    <location>
        <begin position="25"/>
        <end position="34"/>
    </location>
</feature>
<evidence type="ECO:0008006" key="5">
    <source>
        <dbReference type="Google" id="ProtNLM"/>
    </source>
</evidence>
<dbReference type="RefSeq" id="WP_382398364.1">
    <property type="nucleotide sequence ID" value="NZ_JBHTNH010000006.1"/>
</dbReference>
<evidence type="ECO:0000313" key="4">
    <source>
        <dbReference type="Proteomes" id="UP001597178"/>
    </source>
</evidence>